<feature type="compositionally biased region" description="Low complexity" evidence="1">
    <location>
        <begin position="143"/>
        <end position="154"/>
    </location>
</feature>
<dbReference type="GeneID" id="89950554"/>
<dbReference type="InterPro" id="IPR013640">
    <property type="entry name" value="Vfa1"/>
</dbReference>
<comment type="caution">
    <text evidence="2">The sequence shown here is derived from an EMBL/GenBank/DDBJ whole genome shotgun (WGS) entry which is preliminary data.</text>
</comment>
<protein>
    <submittedName>
        <fullName evidence="2">Protein N-terminal and lysine N-methyltransferase efm7</fullName>
        <ecNumber evidence="2">2.1.1.1</ecNumber>
    </submittedName>
</protein>
<organism evidence="2 3">
    <name type="scientific">Mucor velutinosus</name>
    <dbReference type="NCBI Taxonomy" id="708070"/>
    <lineage>
        <taxon>Eukaryota</taxon>
        <taxon>Fungi</taxon>
        <taxon>Fungi incertae sedis</taxon>
        <taxon>Mucoromycota</taxon>
        <taxon>Mucoromycotina</taxon>
        <taxon>Mucoromycetes</taxon>
        <taxon>Mucorales</taxon>
        <taxon>Mucorineae</taxon>
        <taxon>Mucoraceae</taxon>
        <taxon>Mucor</taxon>
    </lineage>
</organism>
<dbReference type="PANTHER" id="PTHR28218:SF1">
    <property type="entry name" value="VPS4-ASSOCIATED PROTEIN 1"/>
    <property type="match status" value="1"/>
</dbReference>
<evidence type="ECO:0000313" key="3">
    <source>
        <dbReference type="Proteomes" id="UP001304243"/>
    </source>
</evidence>
<dbReference type="GO" id="GO:0007034">
    <property type="term" value="P:vacuolar transport"/>
    <property type="evidence" value="ECO:0007669"/>
    <property type="project" value="TreeGrafter"/>
</dbReference>
<keyword evidence="2" id="KW-0489">Methyltransferase</keyword>
<feature type="compositionally biased region" description="Basic and acidic residues" evidence="1">
    <location>
        <begin position="111"/>
        <end position="142"/>
    </location>
</feature>
<dbReference type="RefSeq" id="XP_064687650.1">
    <property type="nucleotide sequence ID" value="XM_064826136.1"/>
</dbReference>
<sequence>MASAAATDPKRLQNLYVARLVTQERPCFVCSKFTGVVLTSADNSNTDWFYVCRAHLGDFNFCSKLGGSPKPAQNAQIKKEQLVNRPPESDSVVDLVSSIGSAWKSWRGSGKKSDEEDDKKKDDKKGDDKDNEKDESQVEKKASSSPALSSDTSLPPSPAPASVPASPQQPVRFVIQRDYFYLRQREYMKKIQKKEASEKLKTLQFPEVPKTLPTMQK</sequence>
<evidence type="ECO:0000313" key="2">
    <source>
        <dbReference type="EMBL" id="KAK4520984.1"/>
    </source>
</evidence>
<dbReference type="PANTHER" id="PTHR28218">
    <property type="entry name" value="VPS4-ASSOCIATED PROTEIN 1"/>
    <property type="match status" value="1"/>
</dbReference>
<keyword evidence="2" id="KW-0808">Transferase</keyword>
<dbReference type="EC" id="2.1.1.1" evidence="2"/>
<dbReference type="Proteomes" id="UP001304243">
    <property type="component" value="Unassembled WGS sequence"/>
</dbReference>
<dbReference type="Pfam" id="PF08432">
    <property type="entry name" value="Vfa1"/>
    <property type="match status" value="1"/>
</dbReference>
<accession>A0AAN7HQD3</accession>
<feature type="region of interest" description="Disordered" evidence="1">
    <location>
        <begin position="104"/>
        <end position="170"/>
    </location>
</feature>
<dbReference type="AlphaFoldDB" id="A0AAN7HQD3"/>
<gene>
    <name evidence="2" type="primary">EFM7</name>
    <name evidence="2" type="ORF">ATC70_006868</name>
</gene>
<keyword evidence="3" id="KW-1185">Reference proteome</keyword>
<dbReference type="EMBL" id="JASEJX010000009">
    <property type="protein sequence ID" value="KAK4520984.1"/>
    <property type="molecule type" value="Genomic_DNA"/>
</dbReference>
<proteinExistence type="predicted"/>
<reference evidence="2 3" key="1">
    <citation type="submission" date="2022-11" db="EMBL/GenBank/DDBJ databases">
        <title>Mucor velutinosus strain NIH1002 WGS.</title>
        <authorList>
            <person name="Subramanian P."/>
            <person name="Mullikin J.C."/>
            <person name="Segre J.A."/>
            <person name="Zelazny A.M."/>
        </authorList>
    </citation>
    <scope>NUCLEOTIDE SEQUENCE [LARGE SCALE GENOMIC DNA]</scope>
    <source>
        <strain evidence="2 3">NIH1002</strain>
    </source>
</reference>
<dbReference type="GO" id="GO:0008112">
    <property type="term" value="F:nicotinamide N-methyltransferase activity"/>
    <property type="evidence" value="ECO:0007669"/>
    <property type="project" value="UniProtKB-EC"/>
</dbReference>
<dbReference type="GO" id="GO:0032259">
    <property type="term" value="P:methylation"/>
    <property type="evidence" value="ECO:0007669"/>
    <property type="project" value="UniProtKB-KW"/>
</dbReference>
<evidence type="ECO:0000256" key="1">
    <source>
        <dbReference type="SAM" id="MobiDB-lite"/>
    </source>
</evidence>
<name>A0AAN7HQD3_9FUNG</name>
<dbReference type="GO" id="GO:0005768">
    <property type="term" value="C:endosome"/>
    <property type="evidence" value="ECO:0007669"/>
    <property type="project" value="TreeGrafter"/>
</dbReference>